<dbReference type="InterPro" id="IPR045239">
    <property type="entry name" value="bHLH95_bHLH"/>
</dbReference>
<dbReference type="InterPro" id="IPR011598">
    <property type="entry name" value="bHLH_dom"/>
</dbReference>
<protein>
    <recommendedName>
        <fullName evidence="4">BHLH domain-containing protein</fullName>
    </recommendedName>
</protein>
<dbReference type="GO" id="GO:0046983">
    <property type="term" value="F:protein dimerization activity"/>
    <property type="evidence" value="ECO:0007669"/>
    <property type="project" value="InterPro"/>
</dbReference>
<dbReference type="Pfam" id="PF23132">
    <property type="entry name" value="DUF7049"/>
    <property type="match status" value="1"/>
</dbReference>
<gene>
    <name evidence="5" type="ORF">HHK36_021789</name>
</gene>
<sequence length="522" mass="59573">MDSVFFLDEEACGRLLRSVAQAFGCTYICLWSYNSHPANYFISKDCWYMDENNQPSSSSGSLARRLFDEYQRSLFINVGNDHVPGLAFHKDLPYLELKELDLIRQASTETQRQFYQEAKIKTAAFMGCKRGEIELGMSTLSQINIETGMRNWFSEMFSQQSQFRELPRLPDQNRPSSSSSKSLSMDSPEYSSLLFNPASSTTSYMPEFLKEAPIEQAIRPASTSIMSHQQAMQPYDPFCNIQFRNLERDEAVITRAMLAVISSPSSSSSSYRRQQIRPHNYQVNQRTRTSAFKTYSSPLAPTAQTNTNLVRLNMLKRAVTFFKGINLMRIQEQLPGTRPTSMQLHHMISERKRREKLNDSFQALRSLLPPGSKKDKASVLSSTRDYLSSLKAQVFELDQKNKQLEALLSPAKETSEEANINDSSSRRVDVRVTTSESTCEERNINLLVTVRGDCVVLNLVIRILEFLKQIKDISLVSMEADTQLQQSNSFNRAIFRLKIKGSEWDESAFQEAMTRVVADISH</sequence>
<evidence type="ECO:0000256" key="3">
    <source>
        <dbReference type="SAM" id="MobiDB-lite"/>
    </source>
</evidence>
<feature type="region of interest" description="Disordered" evidence="3">
    <location>
        <begin position="264"/>
        <end position="287"/>
    </location>
</feature>
<dbReference type="InterPro" id="IPR044658">
    <property type="entry name" value="bHLH92/bHLH041-like"/>
</dbReference>
<dbReference type="InterPro" id="IPR036638">
    <property type="entry name" value="HLH_DNA-bd_sf"/>
</dbReference>
<dbReference type="InterPro" id="IPR055478">
    <property type="entry name" value="DUF7050"/>
</dbReference>
<dbReference type="SUPFAM" id="SSF47459">
    <property type="entry name" value="HLH, helix-loop-helix DNA-binding domain"/>
    <property type="match status" value="1"/>
</dbReference>
<proteinExistence type="predicted"/>
<dbReference type="AlphaFoldDB" id="A0A834YSU2"/>
<dbReference type="EMBL" id="JABCRI010000015">
    <property type="protein sequence ID" value="KAF8393545.1"/>
    <property type="molecule type" value="Genomic_DNA"/>
</dbReference>
<keyword evidence="2" id="KW-0804">Transcription</keyword>
<name>A0A834YSU2_TETSI</name>
<dbReference type="CDD" id="cd11393">
    <property type="entry name" value="bHLH_AtbHLH_like"/>
    <property type="match status" value="1"/>
</dbReference>
<dbReference type="PANTHER" id="PTHR46665">
    <property type="entry name" value="TRANSCRIPTION FACTOR BHLH041-RELATED-RELATED"/>
    <property type="match status" value="1"/>
</dbReference>
<dbReference type="SMART" id="SM00353">
    <property type="entry name" value="HLH"/>
    <property type="match status" value="1"/>
</dbReference>
<dbReference type="PANTHER" id="PTHR46665:SF1">
    <property type="entry name" value="SPERMATOGENESIS- AND OOGENESIS-SPECIFIC BASIC HELIX-LOOP-HELIX-CONTAINING PROTEIN 1"/>
    <property type="match status" value="1"/>
</dbReference>
<reference evidence="5 6" key="1">
    <citation type="submission" date="2020-04" db="EMBL/GenBank/DDBJ databases">
        <title>Plant Genome Project.</title>
        <authorList>
            <person name="Zhang R.-G."/>
        </authorList>
    </citation>
    <scope>NUCLEOTIDE SEQUENCE [LARGE SCALE GENOMIC DNA]</scope>
    <source>
        <strain evidence="5">YNK0</strain>
        <tissue evidence="5">Leaf</tissue>
    </source>
</reference>
<dbReference type="Pfam" id="PF00010">
    <property type="entry name" value="HLH"/>
    <property type="match status" value="1"/>
</dbReference>
<feature type="domain" description="BHLH" evidence="4">
    <location>
        <begin position="341"/>
        <end position="390"/>
    </location>
</feature>
<dbReference type="PROSITE" id="PS50888">
    <property type="entry name" value="BHLH"/>
    <property type="match status" value="1"/>
</dbReference>
<evidence type="ECO:0000313" key="5">
    <source>
        <dbReference type="EMBL" id="KAF8393545.1"/>
    </source>
</evidence>
<keyword evidence="6" id="KW-1185">Reference proteome</keyword>
<dbReference type="Proteomes" id="UP000655225">
    <property type="component" value="Unassembled WGS sequence"/>
</dbReference>
<evidence type="ECO:0000313" key="6">
    <source>
        <dbReference type="Proteomes" id="UP000655225"/>
    </source>
</evidence>
<evidence type="ECO:0000259" key="4">
    <source>
        <dbReference type="PROSITE" id="PS50888"/>
    </source>
</evidence>
<dbReference type="OrthoDB" id="5778525at2759"/>
<comment type="caution">
    <text evidence="5">The sequence shown here is derived from an EMBL/GenBank/DDBJ whole genome shotgun (WGS) entry which is preliminary data.</text>
</comment>
<evidence type="ECO:0000256" key="1">
    <source>
        <dbReference type="ARBA" id="ARBA00023015"/>
    </source>
</evidence>
<accession>A0A834YSU2</accession>
<dbReference type="Pfam" id="PF23133">
    <property type="entry name" value="DUF7050"/>
    <property type="match status" value="1"/>
</dbReference>
<dbReference type="InterPro" id="IPR055477">
    <property type="entry name" value="DUF7049"/>
</dbReference>
<evidence type="ECO:0000256" key="2">
    <source>
        <dbReference type="ARBA" id="ARBA00023163"/>
    </source>
</evidence>
<keyword evidence="1" id="KW-0805">Transcription regulation</keyword>
<feature type="region of interest" description="Disordered" evidence="3">
    <location>
        <begin position="165"/>
        <end position="186"/>
    </location>
</feature>
<organism evidence="5 6">
    <name type="scientific">Tetracentron sinense</name>
    <name type="common">Spur-leaf</name>
    <dbReference type="NCBI Taxonomy" id="13715"/>
    <lineage>
        <taxon>Eukaryota</taxon>
        <taxon>Viridiplantae</taxon>
        <taxon>Streptophyta</taxon>
        <taxon>Embryophyta</taxon>
        <taxon>Tracheophyta</taxon>
        <taxon>Spermatophyta</taxon>
        <taxon>Magnoliopsida</taxon>
        <taxon>Trochodendrales</taxon>
        <taxon>Trochodendraceae</taxon>
        <taxon>Tetracentron</taxon>
    </lineage>
</organism>
<dbReference type="Gene3D" id="4.10.280.10">
    <property type="entry name" value="Helix-loop-helix DNA-binding domain"/>
    <property type="match status" value="1"/>
</dbReference>
<dbReference type="OMA" id="TAIFMGC"/>
<feature type="compositionally biased region" description="Low complexity" evidence="3">
    <location>
        <begin position="176"/>
        <end position="186"/>
    </location>
</feature>